<reference evidence="2 3" key="1">
    <citation type="journal article" date="2016" name="Nat. Commun.">
        <title>Thousands of microbial genomes shed light on interconnected biogeochemical processes in an aquifer system.</title>
        <authorList>
            <person name="Anantharaman K."/>
            <person name="Brown C.T."/>
            <person name="Hug L.A."/>
            <person name="Sharon I."/>
            <person name="Castelle C.J."/>
            <person name="Probst A.J."/>
            <person name="Thomas B.C."/>
            <person name="Singh A."/>
            <person name="Wilkins M.J."/>
            <person name="Karaoz U."/>
            <person name="Brodie E.L."/>
            <person name="Williams K.H."/>
            <person name="Hubbard S.S."/>
            <person name="Banfield J.F."/>
        </authorList>
    </citation>
    <scope>NUCLEOTIDE SEQUENCE [LARGE SCALE GENOMIC DNA]</scope>
</reference>
<evidence type="ECO:0000313" key="2">
    <source>
        <dbReference type="EMBL" id="OGY88716.1"/>
    </source>
</evidence>
<keyword evidence="1" id="KW-0812">Transmembrane</keyword>
<evidence type="ECO:0000256" key="1">
    <source>
        <dbReference type="SAM" id="Phobius"/>
    </source>
</evidence>
<keyword evidence="1" id="KW-0472">Membrane</keyword>
<comment type="caution">
    <text evidence="2">The sequence shown here is derived from an EMBL/GenBank/DDBJ whole genome shotgun (WGS) entry which is preliminary data.</text>
</comment>
<gene>
    <name evidence="2" type="ORF">A2927_03265</name>
</gene>
<dbReference type="EMBL" id="MHKL01000042">
    <property type="protein sequence ID" value="OGY88716.1"/>
    <property type="molecule type" value="Genomic_DNA"/>
</dbReference>
<sequence length="81" mass="8883">MEEAKKKILIKVVGLILLITIGWLIGYLSGLRLGLEITPQKEQNLNQNAPVVNNNLPQIPAVPDNHRATANNLIPQIPAVK</sequence>
<name>A0A1G2BJ51_9BACT</name>
<organism evidence="2 3">
    <name type="scientific">Candidatus Komeilibacteria bacterium RIFCSPLOWO2_01_FULL_45_10</name>
    <dbReference type="NCBI Taxonomy" id="1798550"/>
    <lineage>
        <taxon>Bacteria</taxon>
        <taxon>Candidatus Komeiliibacteriota</taxon>
    </lineage>
</organism>
<dbReference type="AlphaFoldDB" id="A0A1G2BJ51"/>
<dbReference type="Proteomes" id="UP000178849">
    <property type="component" value="Unassembled WGS sequence"/>
</dbReference>
<evidence type="ECO:0000313" key="3">
    <source>
        <dbReference type="Proteomes" id="UP000178849"/>
    </source>
</evidence>
<protein>
    <submittedName>
        <fullName evidence="2">Uncharacterized protein</fullName>
    </submittedName>
</protein>
<proteinExistence type="predicted"/>
<keyword evidence="1" id="KW-1133">Transmembrane helix</keyword>
<accession>A0A1G2BJ51</accession>
<feature type="transmembrane region" description="Helical" evidence="1">
    <location>
        <begin position="12"/>
        <end position="35"/>
    </location>
</feature>